<evidence type="ECO:0000313" key="6">
    <source>
        <dbReference type="Proteomes" id="UP000076962"/>
    </source>
</evidence>
<comment type="similarity">
    <text evidence="1">Belongs to the type-I restriction system S methylase family.</text>
</comment>
<protein>
    <submittedName>
        <fullName evidence="5">N-6 DNA methylase superfamily protein</fullName>
    </submittedName>
</protein>
<keyword evidence="3" id="KW-0238">DNA-binding</keyword>
<sequence>MAVALNCGHDRRGRVHKNNDFECISREWWEGKKGKRSNGACDVHFWNRCQITNPYYLVPRYYDKTTEKLLTQEAAPLHGKLISFSEMLDKGWITIRKGHEVGADAYGTGDIPFVRTSDIANFEISIDPTKSISQEVYEKYAVEQNLKSGDILMVVDGRYRIGRCAILNEFNYQCVVQSHLRIISVSSETPIEPIELLYLLNLPSVQREIRSLVFIQSTLGALGKRIKEIKLPLPAKNDQWRATLSRFSQVIYERAKLLQTLKAFDSYEFEF</sequence>
<dbReference type="GO" id="GO:0003677">
    <property type="term" value="F:DNA binding"/>
    <property type="evidence" value="ECO:0007669"/>
    <property type="project" value="UniProtKB-KW"/>
</dbReference>
<gene>
    <name evidence="5" type="ORF">THIOM_005192</name>
</gene>
<dbReference type="PATRIC" id="fig|1003181.4.peg.6880"/>
<accession>A0A176RTX8</accession>
<dbReference type="Pfam" id="PF01420">
    <property type="entry name" value="Methylase_S"/>
    <property type="match status" value="1"/>
</dbReference>
<keyword evidence="2" id="KW-0680">Restriction system</keyword>
<keyword evidence="5" id="KW-0489">Methyltransferase</keyword>
<dbReference type="PANTHER" id="PTHR30408">
    <property type="entry name" value="TYPE-1 RESTRICTION ENZYME ECOKI SPECIFICITY PROTEIN"/>
    <property type="match status" value="1"/>
</dbReference>
<dbReference type="GO" id="GO:0032259">
    <property type="term" value="P:methylation"/>
    <property type="evidence" value="ECO:0007669"/>
    <property type="project" value="UniProtKB-KW"/>
</dbReference>
<keyword evidence="5" id="KW-0808">Transferase</keyword>
<dbReference type="EMBL" id="LUTY01002906">
    <property type="protein sequence ID" value="OAD19187.1"/>
    <property type="molecule type" value="Genomic_DNA"/>
</dbReference>
<evidence type="ECO:0000256" key="1">
    <source>
        <dbReference type="ARBA" id="ARBA00010923"/>
    </source>
</evidence>
<keyword evidence="6" id="KW-1185">Reference proteome</keyword>
<comment type="caution">
    <text evidence="5">The sequence shown here is derived from an EMBL/GenBank/DDBJ whole genome shotgun (WGS) entry which is preliminary data.</text>
</comment>
<name>A0A176RTX8_9GAMM</name>
<dbReference type="InterPro" id="IPR044946">
    <property type="entry name" value="Restrct_endonuc_typeI_TRD_sf"/>
</dbReference>
<feature type="domain" description="Type I restriction modification DNA specificity" evidence="4">
    <location>
        <begin position="106"/>
        <end position="250"/>
    </location>
</feature>
<dbReference type="PANTHER" id="PTHR30408:SF12">
    <property type="entry name" value="TYPE I RESTRICTION ENZYME MJAVIII SPECIFICITY SUBUNIT"/>
    <property type="match status" value="1"/>
</dbReference>
<reference evidence="5 6" key="1">
    <citation type="submission" date="2016-05" db="EMBL/GenBank/DDBJ databases">
        <title>Single-cell genome of chain-forming Candidatus Thiomargarita nelsonii and comparison to other large sulfur-oxidizing bacteria.</title>
        <authorList>
            <person name="Winkel M."/>
            <person name="Salman V."/>
            <person name="Woyke T."/>
            <person name="Schulz-Vogt H."/>
            <person name="Richter M."/>
            <person name="Flood B."/>
            <person name="Bailey J."/>
            <person name="Amann R."/>
            <person name="Mussmann M."/>
        </authorList>
    </citation>
    <scope>NUCLEOTIDE SEQUENCE [LARGE SCALE GENOMIC DNA]</scope>
    <source>
        <strain evidence="5 6">THI036</strain>
    </source>
</reference>
<dbReference type="GO" id="GO:0009307">
    <property type="term" value="P:DNA restriction-modification system"/>
    <property type="evidence" value="ECO:0007669"/>
    <property type="project" value="UniProtKB-KW"/>
</dbReference>
<evidence type="ECO:0000256" key="2">
    <source>
        <dbReference type="ARBA" id="ARBA00022747"/>
    </source>
</evidence>
<evidence type="ECO:0000259" key="4">
    <source>
        <dbReference type="Pfam" id="PF01420"/>
    </source>
</evidence>
<dbReference type="Proteomes" id="UP000076962">
    <property type="component" value="Unassembled WGS sequence"/>
</dbReference>
<dbReference type="InterPro" id="IPR000055">
    <property type="entry name" value="Restrct_endonuc_typeI_TRD"/>
</dbReference>
<dbReference type="GO" id="GO:0008168">
    <property type="term" value="F:methyltransferase activity"/>
    <property type="evidence" value="ECO:0007669"/>
    <property type="project" value="UniProtKB-KW"/>
</dbReference>
<dbReference type="AlphaFoldDB" id="A0A176RTX8"/>
<dbReference type="SUPFAM" id="SSF116734">
    <property type="entry name" value="DNA methylase specificity domain"/>
    <property type="match status" value="1"/>
</dbReference>
<dbReference type="Gene3D" id="3.90.220.20">
    <property type="entry name" value="DNA methylase specificity domains"/>
    <property type="match status" value="1"/>
</dbReference>
<organism evidence="5 6">
    <name type="scientific">Candidatus Thiomargarita nelsonii</name>
    <dbReference type="NCBI Taxonomy" id="1003181"/>
    <lineage>
        <taxon>Bacteria</taxon>
        <taxon>Pseudomonadati</taxon>
        <taxon>Pseudomonadota</taxon>
        <taxon>Gammaproteobacteria</taxon>
        <taxon>Thiotrichales</taxon>
        <taxon>Thiotrichaceae</taxon>
        <taxon>Thiomargarita</taxon>
    </lineage>
</organism>
<dbReference type="InterPro" id="IPR052021">
    <property type="entry name" value="Type-I_RS_S_subunit"/>
</dbReference>
<evidence type="ECO:0000313" key="5">
    <source>
        <dbReference type="EMBL" id="OAD19187.1"/>
    </source>
</evidence>
<proteinExistence type="inferred from homology"/>
<evidence type="ECO:0000256" key="3">
    <source>
        <dbReference type="ARBA" id="ARBA00023125"/>
    </source>
</evidence>